<dbReference type="STRING" id="906968.Trebr_2436"/>
<reference evidence="7" key="1">
    <citation type="submission" date="2011-04" db="EMBL/GenBank/DDBJ databases">
        <title>The complete genome of Treponema brennaborense DSM 12168.</title>
        <authorList>
            <person name="Lucas S."/>
            <person name="Han J."/>
            <person name="Lapidus A."/>
            <person name="Bruce D."/>
            <person name="Goodwin L."/>
            <person name="Pitluck S."/>
            <person name="Peters L."/>
            <person name="Kyrpides N."/>
            <person name="Mavromatis K."/>
            <person name="Ivanova N."/>
            <person name="Mikhailova N."/>
            <person name="Pagani I."/>
            <person name="Teshima H."/>
            <person name="Detter J.C."/>
            <person name="Tapia R."/>
            <person name="Han C."/>
            <person name="Land M."/>
            <person name="Hauser L."/>
            <person name="Markowitz V."/>
            <person name="Cheng J.-F."/>
            <person name="Hugenholtz P."/>
            <person name="Woyke T."/>
            <person name="Wu D."/>
            <person name="Gronow S."/>
            <person name="Wellnitz S."/>
            <person name="Brambilla E."/>
            <person name="Klenk H.-P."/>
            <person name="Eisen J.A."/>
        </authorList>
    </citation>
    <scope>NUCLEOTIDE SEQUENCE [LARGE SCALE GENOMIC DNA]</scope>
    <source>
        <strain evidence="7">DSM 12168 / CIP 105900 / DD5/3</strain>
    </source>
</reference>
<dbReference type="Proteomes" id="UP000006546">
    <property type="component" value="Chromosome"/>
</dbReference>
<dbReference type="Pfam" id="PF22020">
    <property type="entry name" value="RlmL_1st"/>
    <property type="match status" value="1"/>
</dbReference>
<dbReference type="GO" id="GO:0070043">
    <property type="term" value="F:rRNA (guanine-N7-)-methyltransferase activity"/>
    <property type="evidence" value="ECO:0007669"/>
    <property type="project" value="TreeGrafter"/>
</dbReference>
<evidence type="ECO:0000313" key="7">
    <source>
        <dbReference type="Proteomes" id="UP000006546"/>
    </source>
</evidence>
<evidence type="ECO:0000256" key="1">
    <source>
        <dbReference type="ARBA" id="ARBA00022603"/>
    </source>
</evidence>
<evidence type="ECO:0000256" key="2">
    <source>
        <dbReference type="ARBA" id="ARBA00022679"/>
    </source>
</evidence>
<dbReference type="KEGG" id="tbe:Trebr_2436"/>
<sequence length="397" mass="43544">MTLTALCAIGAEKILGNEIKQLGYTLKDTGAGTPGRVAFNADEDALFRANLCLRTADRVYLQLASFRAEDFGALFDGVYAVNWQDFFKKDVKVVVDKVRTRGSKLSSEHSVQGIVHKAIYTKLGDLWHIRTMPETGAESDVRVYIENDAVTVLLDLSGVPLHRRGYRTDGGTAPIRETLAAALLQLMCWRRKTPLHDAFCGSGTIACEAMLYAYNVAPGFGRRFALENLSIYDAARAAEIRRQEAAKIRPDCEARITGTDVDGAAVERSRANAEHAGVTAGRALQIVGSDARIRRPDFEQADFRELAAPYESGLLLGNPPYGERLGDAAQAEALYRDMAMLFQSFPGWNMGFITSHEHFEAAIGKRADARKMLKSGNLDTCFYMYTGLSGGAHGDRS</sequence>
<evidence type="ECO:0000259" key="5">
    <source>
        <dbReference type="Pfam" id="PF22020"/>
    </source>
</evidence>
<dbReference type="InterPro" id="IPR002052">
    <property type="entry name" value="DNA_methylase_N6_adenine_CS"/>
</dbReference>
<dbReference type="Pfam" id="PF02926">
    <property type="entry name" value="THUMP"/>
    <property type="match status" value="1"/>
</dbReference>
<name>F4LMV3_TREBD</name>
<dbReference type="PROSITE" id="PS00092">
    <property type="entry name" value="N6_MTASE"/>
    <property type="match status" value="1"/>
</dbReference>
<feature type="domain" description="RlmL ferredoxin-like" evidence="5">
    <location>
        <begin position="2"/>
        <end position="60"/>
    </location>
</feature>
<proteinExistence type="predicted"/>
<dbReference type="EC" id="2.1.1.171" evidence="6"/>
<gene>
    <name evidence="6" type="ordered locus">Trebr_2436</name>
</gene>
<evidence type="ECO:0000259" key="4">
    <source>
        <dbReference type="Pfam" id="PF02926"/>
    </source>
</evidence>
<organism evidence="6 7">
    <name type="scientific">Treponema brennaborense (strain DSM 12168 / CIP 105900 / DD5/3)</name>
    <dbReference type="NCBI Taxonomy" id="906968"/>
    <lineage>
        <taxon>Bacteria</taxon>
        <taxon>Pseudomonadati</taxon>
        <taxon>Spirochaetota</taxon>
        <taxon>Spirochaetia</taxon>
        <taxon>Spirochaetales</taxon>
        <taxon>Treponemataceae</taxon>
        <taxon>Treponema</taxon>
    </lineage>
</organism>
<dbReference type="eggNOG" id="COG0116">
    <property type="taxonomic scope" value="Bacteria"/>
</dbReference>
<dbReference type="InterPro" id="IPR054170">
    <property type="entry name" value="RlmL_1st"/>
</dbReference>
<dbReference type="PANTHER" id="PTHR47313:SF1">
    <property type="entry name" value="RIBOSOMAL RNA LARGE SUBUNIT METHYLTRANSFERASE K_L"/>
    <property type="match status" value="1"/>
</dbReference>
<dbReference type="Gene3D" id="3.30.2130.30">
    <property type="match status" value="1"/>
</dbReference>
<keyword evidence="2 6" id="KW-0808">Transferase</keyword>
<evidence type="ECO:0000313" key="6">
    <source>
        <dbReference type="EMBL" id="AEE17843.1"/>
    </source>
</evidence>
<protein>
    <submittedName>
        <fullName evidence="6">rRNA (Guanine-N(2)-)-methyltransferase</fullName>
        <ecNumber evidence="6">2.1.1.171</ecNumber>
    </submittedName>
</protein>
<dbReference type="Gene3D" id="3.40.50.150">
    <property type="entry name" value="Vaccinia Virus protein VP39"/>
    <property type="match status" value="1"/>
</dbReference>
<dbReference type="HOGENOM" id="CLU_032119_3_1_12"/>
<evidence type="ECO:0000259" key="3">
    <source>
        <dbReference type="Pfam" id="PF01170"/>
    </source>
</evidence>
<dbReference type="AlphaFoldDB" id="F4LMV3"/>
<dbReference type="InterPro" id="IPR000241">
    <property type="entry name" value="RlmKL-like_Mtase"/>
</dbReference>
<feature type="domain" description="THUMP" evidence="4">
    <location>
        <begin position="69"/>
        <end position="155"/>
    </location>
</feature>
<dbReference type="GO" id="GO:0052913">
    <property type="term" value="F:16S rRNA (guanine(966)-N(2))-methyltransferase activity"/>
    <property type="evidence" value="ECO:0007669"/>
    <property type="project" value="UniProtKB-EC"/>
</dbReference>
<dbReference type="CDD" id="cd11715">
    <property type="entry name" value="THUMP_AdoMetMT"/>
    <property type="match status" value="1"/>
</dbReference>
<dbReference type="SUPFAM" id="SSF53335">
    <property type="entry name" value="S-adenosyl-L-methionine-dependent methyltransferases"/>
    <property type="match status" value="1"/>
</dbReference>
<dbReference type="InterPro" id="IPR004114">
    <property type="entry name" value="THUMP_dom"/>
</dbReference>
<dbReference type="EMBL" id="CP002696">
    <property type="protein sequence ID" value="AEE17843.1"/>
    <property type="molecule type" value="Genomic_DNA"/>
</dbReference>
<keyword evidence="1 6" id="KW-0489">Methyltransferase</keyword>
<accession>F4LMV3</accession>
<keyword evidence="7" id="KW-1185">Reference proteome</keyword>
<dbReference type="GO" id="GO:0003723">
    <property type="term" value="F:RNA binding"/>
    <property type="evidence" value="ECO:0007669"/>
    <property type="project" value="InterPro"/>
</dbReference>
<dbReference type="InterPro" id="IPR029063">
    <property type="entry name" value="SAM-dependent_MTases_sf"/>
</dbReference>
<feature type="domain" description="Ribosomal RNA large subunit methyltransferase K/L-like methyltransferase" evidence="3">
    <location>
        <begin position="164"/>
        <end position="380"/>
    </location>
</feature>
<dbReference type="Pfam" id="PF01170">
    <property type="entry name" value="UPF0020"/>
    <property type="match status" value="1"/>
</dbReference>
<dbReference type="PANTHER" id="PTHR47313">
    <property type="entry name" value="RIBOSOMAL RNA LARGE SUBUNIT METHYLTRANSFERASE K/L"/>
    <property type="match status" value="1"/>
</dbReference>